<keyword evidence="4 8" id="KW-0812">Transmembrane</keyword>
<dbReference type="EMBL" id="JACHCA010000001">
    <property type="protein sequence ID" value="MBB6126265.1"/>
    <property type="molecule type" value="Genomic_DNA"/>
</dbReference>
<evidence type="ECO:0000256" key="10">
    <source>
        <dbReference type="SAM" id="SignalP"/>
    </source>
</evidence>
<evidence type="ECO:0000256" key="5">
    <source>
        <dbReference type="ARBA" id="ARBA00023077"/>
    </source>
</evidence>
<evidence type="ECO:0000256" key="8">
    <source>
        <dbReference type="PROSITE-ProRule" id="PRU01360"/>
    </source>
</evidence>
<dbReference type="PROSITE" id="PS52016">
    <property type="entry name" value="TONB_DEPENDENT_REC_3"/>
    <property type="match status" value="1"/>
</dbReference>
<dbReference type="PANTHER" id="PTHR47234:SF3">
    <property type="entry name" value="SECRETIN_TONB SHORT N-TERMINAL DOMAIN-CONTAINING PROTEIN"/>
    <property type="match status" value="1"/>
</dbReference>
<dbReference type="InterPro" id="IPR000531">
    <property type="entry name" value="Beta-barrel_TonB"/>
</dbReference>
<feature type="signal peptide" evidence="10">
    <location>
        <begin position="1"/>
        <end position="21"/>
    </location>
</feature>
<evidence type="ECO:0000256" key="7">
    <source>
        <dbReference type="ARBA" id="ARBA00023237"/>
    </source>
</evidence>
<accession>A0A841JCR3</accession>
<dbReference type="AlphaFoldDB" id="A0A841JCR3"/>
<dbReference type="InterPro" id="IPR036942">
    <property type="entry name" value="Beta-barrel_TonB_sf"/>
</dbReference>
<keyword evidence="13" id="KW-0675">Receptor</keyword>
<keyword evidence="10" id="KW-0732">Signal</keyword>
<dbReference type="InterPro" id="IPR037066">
    <property type="entry name" value="Plug_dom_sf"/>
</dbReference>
<dbReference type="InterPro" id="IPR039426">
    <property type="entry name" value="TonB-dep_rcpt-like"/>
</dbReference>
<sequence length="924" mass="99746">MTKKLLLFIVLFLFGIEIASAQKKPVTGTVTDAAGGAPMAGVSVRVKGGNQGTSTNAKGQFSITAAASDEIVISYTGYKTLTIQVNGRSKIDVTLVSDVAQLNEVVLIGTRSAGRVKLETAVPVDVVNVSKAAATTGRMDLTDILNYSAPSFNYNKQSGSDGADHVELGTLRGLGPDQTLVLVNGKRRHSTAFVSVFGTRGRGNSGVDLSSIPTAAIDKVEILRDGASAQYGSDAIAGVINLVLKKNINQFTANVGYSGYYDPAFNSGKSVVAAQYPHGGAIDGNGITIDANYGLAVGKNGGFLNLTGDYSKNGKTFRQVHDTTYSNPKALPINTSRRANGDGSAETGTFFFNNEIPLAGTRTTFYSFGGYSYKASDDYAFSRNFSARPDRFPTTSDGKIIPVSGIIFNTPDGESYYNPIIQTHNTDVAVAAGFKGTLGDGWDWDLSNNTGNNKFHFFGEKTFNASLNATQTHFDDGGSEFLQSTSNLNINKHYSKVMQGLNLGFGSEYRYEQYKLFAGEEASYKNYDPTGVKAPGSQGFPGFQPSDVAKQSRSVFGAYVDLEADVTKKWLVDFANRLEHYSDFGYNFNTKLATRYKITDNFNIRASAGTGFRAPSLQQINYSSTFTNVQGNIISEVKIAPNYSPITKAAGIPTLKQEKSKNLGIGFTFKPIPELSITTDGYLIKVTDRVVLSGQFSAKDSTLAPAFIAALNNLHVGTAQFFANAVNTTNRGLDVVIDYNKTIGQDRFHILFTGNFQHMTIDKVNYPPILGTTPELKETFLSDREKKFILASAPPQKLSLNPEYGHKNFTVGTRFTYFGKVVIDGYGDGTTLLPTVPADNGSGQLPDVYNYNGKVVSDLYLAYKLNKSIRISIGSDNIFNVHPDLGYVKGAKGLAYNNEPAGPFDAVQMGSNGRRLFARVGFNF</sequence>
<gene>
    <name evidence="13" type="ORF">HDF22_000366</name>
</gene>
<keyword evidence="5 9" id="KW-0798">TonB box</keyword>
<comment type="subcellular location">
    <subcellularLocation>
        <location evidence="1 8">Cell outer membrane</location>
        <topology evidence="1 8">Multi-pass membrane protein</topology>
    </subcellularLocation>
</comment>
<evidence type="ECO:0000256" key="6">
    <source>
        <dbReference type="ARBA" id="ARBA00023136"/>
    </source>
</evidence>
<dbReference type="SUPFAM" id="SSF49464">
    <property type="entry name" value="Carboxypeptidase regulatory domain-like"/>
    <property type="match status" value="1"/>
</dbReference>
<dbReference type="Proteomes" id="UP000548326">
    <property type="component" value="Unassembled WGS sequence"/>
</dbReference>
<evidence type="ECO:0000256" key="9">
    <source>
        <dbReference type="RuleBase" id="RU003357"/>
    </source>
</evidence>
<dbReference type="RefSeq" id="WP_183585251.1">
    <property type="nucleotide sequence ID" value="NZ_JACHCA010000001.1"/>
</dbReference>
<feature type="domain" description="TonB-dependent receptor plug" evidence="12">
    <location>
        <begin position="118"/>
        <end position="239"/>
    </location>
</feature>
<keyword evidence="3 8" id="KW-1134">Transmembrane beta strand</keyword>
<comment type="similarity">
    <text evidence="8 9">Belongs to the TonB-dependent receptor family.</text>
</comment>
<dbReference type="PANTHER" id="PTHR47234">
    <property type="match status" value="1"/>
</dbReference>
<dbReference type="Pfam" id="PF00593">
    <property type="entry name" value="TonB_dep_Rec_b-barrel"/>
    <property type="match status" value="1"/>
</dbReference>
<evidence type="ECO:0000256" key="3">
    <source>
        <dbReference type="ARBA" id="ARBA00022452"/>
    </source>
</evidence>
<dbReference type="Pfam" id="PF07715">
    <property type="entry name" value="Plug"/>
    <property type="match status" value="1"/>
</dbReference>
<dbReference type="Gene3D" id="2.60.40.1120">
    <property type="entry name" value="Carboxypeptidase-like, regulatory domain"/>
    <property type="match status" value="1"/>
</dbReference>
<evidence type="ECO:0000313" key="13">
    <source>
        <dbReference type="EMBL" id="MBB6126265.1"/>
    </source>
</evidence>
<evidence type="ECO:0000259" key="11">
    <source>
        <dbReference type="Pfam" id="PF00593"/>
    </source>
</evidence>
<dbReference type="Gene3D" id="2.170.130.10">
    <property type="entry name" value="TonB-dependent receptor, plug domain"/>
    <property type="match status" value="1"/>
</dbReference>
<feature type="domain" description="TonB-dependent receptor-like beta-barrel" evidence="11">
    <location>
        <begin position="373"/>
        <end position="878"/>
    </location>
</feature>
<dbReference type="Gene3D" id="2.40.170.20">
    <property type="entry name" value="TonB-dependent receptor, beta-barrel domain"/>
    <property type="match status" value="1"/>
</dbReference>
<evidence type="ECO:0000256" key="1">
    <source>
        <dbReference type="ARBA" id="ARBA00004571"/>
    </source>
</evidence>
<protein>
    <submittedName>
        <fullName evidence="13">Iron complex outermembrane receptor protein</fullName>
    </submittedName>
</protein>
<dbReference type="GO" id="GO:0009279">
    <property type="term" value="C:cell outer membrane"/>
    <property type="evidence" value="ECO:0007669"/>
    <property type="project" value="UniProtKB-SubCell"/>
</dbReference>
<dbReference type="SUPFAM" id="SSF56935">
    <property type="entry name" value="Porins"/>
    <property type="match status" value="1"/>
</dbReference>
<keyword evidence="6 8" id="KW-0472">Membrane</keyword>
<proteinExistence type="inferred from homology"/>
<reference evidence="13 14" key="1">
    <citation type="submission" date="2020-08" db="EMBL/GenBank/DDBJ databases">
        <title>Genomic Encyclopedia of Type Strains, Phase IV (KMG-V): Genome sequencing to study the core and pangenomes of soil and plant-associated prokaryotes.</title>
        <authorList>
            <person name="Whitman W."/>
        </authorList>
    </citation>
    <scope>NUCLEOTIDE SEQUENCE [LARGE SCALE GENOMIC DNA]</scope>
    <source>
        <strain evidence="13 14">MP601</strain>
    </source>
</reference>
<evidence type="ECO:0000313" key="14">
    <source>
        <dbReference type="Proteomes" id="UP000548326"/>
    </source>
</evidence>
<feature type="chain" id="PRO_5033016688" evidence="10">
    <location>
        <begin position="22"/>
        <end position="924"/>
    </location>
</feature>
<keyword evidence="7 8" id="KW-0998">Cell outer membrane</keyword>
<name>A0A841JCR3_9SPHI</name>
<organism evidence="13 14">
    <name type="scientific">Mucilaginibacter lappiensis</name>
    <dbReference type="NCBI Taxonomy" id="354630"/>
    <lineage>
        <taxon>Bacteria</taxon>
        <taxon>Pseudomonadati</taxon>
        <taxon>Bacteroidota</taxon>
        <taxon>Sphingobacteriia</taxon>
        <taxon>Sphingobacteriales</taxon>
        <taxon>Sphingobacteriaceae</taxon>
        <taxon>Mucilaginibacter</taxon>
    </lineage>
</organism>
<dbReference type="InterPro" id="IPR008969">
    <property type="entry name" value="CarboxyPept-like_regulatory"/>
</dbReference>
<keyword evidence="2 8" id="KW-0813">Transport</keyword>
<dbReference type="InterPro" id="IPR012910">
    <property type="entry name" value="Plug_dom"/>
</dbReference>
<evidence type="ECO:0000259" key="12">
    <source>
        <dbReference type="Pfam" id="PF07715"/>
    </source>
</evidence>
<comment type="caution">
    <text evidence="13">The sequence shown here is derived from an EMBL/GenBank/DDBJ whole genome shotgun (WGS) entry which is preliminary data.</text>
</comment>
<evidence type="ECO:0000256" key="4">
    <source>
        <dbReference type="ARBA" id="ARBA00022692"/>
    </source>
</evidence>
<dbReference type="Pfam" id="PF13715">
    <property type="entry name" value="CarbopepD_reg_2"/>
    <property type="match status" value="1"/>
</dbReference>
<evidence type="ECO:0000256" key="2">
    <source>
        <dbReference type="ARBA" id="ARBA00022448"/>
    </source>
</evidence>